<dbReference type="InterPro" id="IPR006146">
    <property type="entry name" value="5'-Nucleotdase_CS"/>
</dbReference>
<comment type="caution">
    <text evidence="14">The sequence shown here is derived from an EMBL/GenBank/DDBJ whole genome shotgun (WGS) entry which is preliminary data.</text>
</comment>
<evidence type="ECO:0000256" key="8">
    <source>
        <dbReference type="ARBA" id="ARBA00022801"/>
    </source>
</evidence>
<reference evidence="14" key="1">
    <citation type="submission" date="2024-05" db="EMBL/GenBank/DDBJ databases">
        <title>Metabacillus sp. nov., isolated from the rhizosphere soil of tomato plants.</title>
        <authorList>
            <person name="Ma R."/>
        </authorList>
    </citation>
    <scope>NUCLEOTIDE SEQUENCE</scope>
    <source>
        <strain evidence="14">DBTR6</strain>
    </source>
</reference>
<evidence type="ECO:0000256" key="5">
    <source>
        <dbReference type="ARBA" id="ARBA00022723"/>
    </source>
</evidence>
<evidence type="ECO:0000313" key="14">
    <source>
        <dbReference type="EMBL" id="MBZ5748815.1"/>
    </source>
</evidence>
<dbReference type="NCBIfam" id="NF006938">
    <property type="entry name" value="PRK09420.1"/>
    <property type="match status" value="1"/>
</dbReference>
<feature type="domain" description="5'-Nucleotidase C-terminal" evidence="13">
    <location>
        <begin position="953"/>
        <end position="1114"/>
    </location>
</feature>
<evidence type="ECO:0000256" key="2">
    <source>
        <dbReference type="ARBA" id="ARBA00001730"/>
    </source>
</evidence>
<feature type="region of interest" description="Disordered" evidence="10">
    <location>
        <begin position="1148"/>
        <end position="1212"/>
    </location>
</feature>
<dbReference type="CDD" id="cd07410">
    <property type="entry name" value="MPP_CpdB_N"/>
    <property type="match status" value="1"/>
</dbReference>
<evidence type="ECO:0000259" key="13">
    <source>
        <dbReference type="Pfam" id="PF02872"/>
    </source>
</evidence>
<dbReference type="Pfam" id="PF02872">
    <property type="entry name" value="5_nucleotid_C"/>
    <property type="match status" value="2"/>
</dbReference>
<evidence type="ECO:0000256" key="9">
    <source>
        <dbReference type="ARBA" id="ARBA00023268"/>
    </source>
</evidence>
<feature type="domain" description="Calcineurin-like phosphoesterase" evidence="12">
    <location>
        <begin position="40"/>
        <end position="277"/>
    </location>
</feature>
<dbReference type="PROSITE" id="PS00785">
    <property type="entry name" value="5_NUCLEOTIDASE_1"/>
    <property type="match status" value="1"/>
</dbReference>
<feature type="domain" description="5'-Nucleotidase C-terminal" evidence="13">
    <location>
        <begin position="373"/>
        <end position="567"/>
    </location>
</feature>
<keyword evidence="11" id="KW-0472">Membrane</keyword>
<dbReference type="Pfam" id="PF00149">
    <property type="entry name" value="Metallophos"/>
    <property type="match status" value="2"/>
</dbReference>
<keyword evidence="11" id="KW-1133">Transmembrane helix</keyword>
<dbReference type="InterPro" id="IPR008334">
    <property type="entry name" value="5'-Nucleotdase_C"/>
</dbReference>
<keyword evidence="5" id="KW-0479">Metal-binding</keyword>
<dbReference type="Proteomes" id="UP001165287">
    <property type="component" value="Unassembled WGS sequence"/>
</dbReference>
<dbReference type="PROSITE" id="PS00786">
    <property type="entry name" value="5_NUCLEOTIDASE_2"/>
    <property type="match status" value="1"/>
</dbReference>
<protein>
    <submittedName>
        <fullName evidence="14">Bifunctional 2',3'-cyclic-nucleotide 2'-phosphodiesterase/3'-nucleotidase</fullName>
    </submittedName>
</protein>
<feature type="transmembrane region" description="Helical" evidence="11">
    <location>
        <begin position="1219"/>
        <end position="1239"/>
    </location>
</feature>
<dbReference type="SUPFAM" id="SSF56300">
    <property type="entry name" value="Metallo-dependent phosphatases"/>
    <property type="match status" value="2"/>
</dbReference>
<dbReference type="InterPro" id="IPR041827">
    <property type="entry name" value="CpdB_N"/>
</dbReference>
<feature type="compositionally biased region" description="Low complexity" evidence="10">
    <location>
        <begin position="1191"/>
        <end position="1205"/>
    </location>
</feature>
<proteinExistence type="predicted"/>
<dbReference type="SUPFAM" id="SSF55816">
    <property type="entry name" value="5'-nucleotidase (syn. UDP-sugar hydrolase), C-terminal domain"/>
    <property type="match status" value="2"/>
</dbReference>
<keyword evidence="7" id="KW-0547">Nucleotide-binding</keyword>
<dbReference type="PANTHER" id="PTHR11575:SF24">
    <property type="entry name" value="5'-NUCLEOTIDASE"/>
    <property type="match status" value="1"/>
</dbReference>
<keyword evidence="8" id="KW-0378">Hydrolase</keyword>
<dbReference type="PRINTS" id="PR01607">
    <property type="entry name" value="APYRASEFAMLY"/>
</dbReference>
<gene>
    <name evidence="14" type="ORF">K9V48_00760</name>
</gene>
<dbReference type="Gene3D" id="3.60.21.10">
    <property type="match status" value="2"/>
</dbReference>
<dbReference type="Gene3D" id="3.90.780.10">
    <property type="entry name" value="5'-Nucleotidase, C-terminal domain"/>
    <property type="match status" value="2"/>
</dbReference>
<evidence type="ECO:0000256" key="6">
    <source>
        <dbReference type="ARBA" id="ARBA00022729"/>
    </source>
</evidence>
<keyword evidence="11" id="KW-0812">Transmembrane</keyword>
<keyword evidence="9" id="KW-0511">Multifunctional enzyme</keyword>
<organism evidence="14 15">
    <name type="scientific">Metabacillus rhizolycopersici</name>
    <dbReference type="NCBI Taxonomy" id="2875709"/>
    <lineage>
        <taxon>Bacteria</taxon>
        <taxon>Bacillati</taxon>
        <taxon>Bacillota</taxon>
        <taxon>Bacilli</taxon>
        <taxon>Bacillales</taxon>
        <taxon>Bacillaceae</taxon>
        <taxon>Metabacillus</taxon>
    </lineage>
</organism>
<feature type="domain" description="Calcineurin-like phosphoesterase" evidence="12">
    <location>
        <begin position="658"/>
        <end position="867"/>
    </location>
</feature>
<dbReference type="InterPro" id="IPR029052">
    <property type="entry name" value="Metallo-depent_PP-like"/>
</dbReference>
<name>A0ABS7UKG7_9BACI</name>
<comment type="cofactor">
    <cofactor evidence="3">
        <name>a divalent metal cation</name>
        <dbReference type="ChEBI" id="CHEBI:60240"/>
    </cofactor>
</comment>
<evidence type="ECO:0000259" key="12">
    <source>
        <dbReference type="Pfam" id="PF00149"/>
    </source>
</evidence>
<keyword evidence="6" id="KW-0732">Signal</keyword>
<evidence type="ECO:0000256" key="1">
    <source>
        <dbReference type="ARBA" id="ARBA00000527"/>
    </source>
</evidence>
<dbReference type="PANTHER" id="PTHR11575">
    <property type="entry name" value="5'-NUCLEOTIDASE-RELATED"/>
    <property type="match status" value="1"/>
</dbReference>
<dbReference type="InterPro" id="IPR036907">
    <property type="entry name" value="5'-Nucleotdase_C_sf"/>
</dbReference>
<comment type="subcellular location">
    <subcellularLocation>
        <location evidence="4">Cell envelope</location>
    </subcellularLocation>
</comment>
<evidence type="ECO:0000313" key="15">
    <source>
        <dbReference type="Proteomes" id="UP001165287"/>
    </source>
</evidence>
<feature type="compositionally biased region" description="Basic and acidic residues" evidence="10">
    <location>
        <begin position="1161"/>
        <end position="1189"/>
    </location>
</feature>
<evidence type="ECO:0000256" key="4">
    <source>
        <dbReference type="ARBA" id="ARBA00004196"/>
    </source>
</evidence>
<dbReference type="RefSeq" id="WP_224135979.1">
    <property type="nucleotide sequence ID" value="NZ_JAIQUM010000001.1"/>
</dbReference>
<evidence type="ECO:0000256" key="11">
    <source>
        <dbReference type="SAM" id="Phobius"/>
    </source>
</evidence>
<evidence type="ECO:0000256" key="10">
    <source>
        <dbReference type="SAM" id="MobiDB-lite"/>
    </source>
</evidence>
<comment type="catalytic activity">
    <reaction evidence="2">
        <text>a nucleoside 2',3'-cyclic phosphate + H2O = a nucleoside 3'-phosphate + H(+)</text>
        <dbReference type="Rhea" id="RHEA:19621"/>
        <dbReference type="ChEBI" id="CHEBI:15377"/>
        <dbReference type="ChEBI" id="CHEBI:15378"/>
        <dbReference type="ChEBI" id="CHEBI:66949"/>
        <dbReference type="ChEBI" id="CHEBI:66954"/>
        <dbReference type="EC" id="3.1.4.16"/>
    </reaction>
</comment>
<comment type="catalytic activity">
    <reaction evidence="1">
        <text>a ribonucleoside 3'-phosphate + H2O = a ribonucleoside + phosphate</text>
        <dbReference type="Rhea" id="RHEA:10144"/>
        <dbReference type="ChEBI" id="CHEBI:13197"/>
        <dbReference type="ChEBI" id="CHEBI:15377"/>
        <dbReference type="ChEBI" id="CHEBI:18254"/>
        <dbReference type="ChEBI" id="CHEBI:43474"/>
        <dbReference type="EC" id="3.1.3.6"/>
    </reaction>
</comment>
<dbReference type="InterPro" id="IPR004843">
    <property type="entry name" value="Calcineurin-like_PHP"/>
</dbReference>
<keyword evidence="15" id="KW-1185">Reference proteome</keyword>
<sequence>MKRKLFHGALATTIVVSVVPLPVLTDIVNAEETPVTMDVRLLGTTDIHAHIMDYDYYADKPVKNFGLVRTSALLKQRQAEVQNSILVDNGDLIQGNPLGEYVFKRGLSDGQVHPIITALNLLDYDAATLGNHEFNYGLDFLNETMDDAEFPVVNANVFHATDQEDYYFDPYKIVEKEFVDNKGEVHKLKVGFTGFVPPQINVWDKKHLDGKVVTKDILESAKKVIPEMKKQGADLIIVIAHTGVDSNEGVTGSENAVFDLTKQIADIDAIVSGHQHNLFPGDARFNGHATIDNIKGTVNGVPVVMPKNWGSHLGMIDLELELTDVIDGDEEWDVVDSQSKAEPITGVTESNQEMVAAVKSAHDSTLEYVRKSVGTTTSPINSFFALVQDDPSIQIVTDAQKWYAEEKLKGTEYEGMPMLSVGAPFKAGGRNGADYYTNIAQGDLAIKNVGDLYLYDNTVQIVKITGADVKEWLEMSAGQFNQIDPTTAEEQNLINADFPTFNYDVIDGVTYEIDVTKPAKYDANGNVVNNETSRIKNLMYDGRPIDVDQEFLIVTNNYRASGGGNFPGKLSSKIVEQYPDESRQAVMNYILEKGEVNPSADNNWRIAQIFGDVNITFESSPSAQSFAEQSENIDFIETLDSGFSKYSLNLSKDEWNLTIMHTNDTHAHLENVPRRVTAVEQVRSATENSILLDAGDVFSGTLYFNQYLGQADLEFMNLMKYDAMVPGNHEFDKGPSIFADFIKKAEFPIVSANIDYSKDSKLKTLYKDEVGKPGEGGSIYPATILEVNGEEVGIFGLTTEDTAILADPGKDIAFENHIEKAEETVKMLENEGINKIIALTHIGYNYDKVLAEEVAGIDVIVGGHSHTLLEEPIVYNEETEPTIILSAQENSYFLGNAGVTFNKDGVLQSWDQNLIDLDAQDENGQYVIGDHPGASARLAQLAKPIEELKNKIVGETSVFLNGEREDVRTKETNLGNLIADGMLWRAQQQNTGATIAIQNGGGIRASIEKGNITLGDVLTVLPYANTIVTLDLTGKEIIEALENGVSQIEDIAGRFPQVAGLKFGFDPNQPAGSRVHSVQVQTESGYEKIDLDEQYTVVTNAFIADGGDGFASFKAAKDDGRMTELFIPDYDVFQEYLIELGTVEPEVEGRITIGAEPVESPDDKDQDKDAGNLKPNEDQEKDDENKEPIENSSDTNNGSNDDSSSMADGNELPSTATNMFNMITVGFILVASGGVLYLVRRKQKQTQS</sequence>
<evidence type="ECO:0000256" key="7">
    <source>
        <dbReference type="ARBA" id="ARBA00022741"/>
    </source>
</evidence>
<dbReference type="InterPro" id="IPR006179">
    <property type="entry name" value="5_nucleotidase/apyrase"/>
</dbReference>
<accession>A0ABS7UKG7</accession>
<dbReference type="NCBIfam" id="TIGR01167">
    <property type="entry name" value="LPXTG_anchor"/>
    <property type="match status" value="1"/>
</dbReference>
<dbReference type="EMBL" id="JAIQUM010000001">
    <property type="protein sequence ID" value="MBZ5748815.1"/>
    <property type="molecule type" value="Genomic_DNA"/>
</dbReference>
<evidence type="ECO:0000256" key="3">
    <source>
        <dbReference type="ARBA" id="ARBA00001968"/>
    </source>
</evidence>